<protein>
    <recommendedName>
        <fullName evidence="3">LURP-one-related</fullName>
    </recommendedName>
</protein>
<gene>
    <name evidence="1" type="ORF">JKP34_14075</name>
</gene>
<name>A0A937AIZ6_9BACT</name>
<evidence type="ECO:0008006" key="3">
    <source>
        <dbReference type="Google" id="ProtNLM"/>
    </source>
</evidence>
<dbReference type="AlphaFoldDB" id="A0A937AIZ6"/>
<organism evidence="1 2">
    <name type="scientific">Marivirga atlantica</name>
    <dbReference type="NCBI Taxonomy" id="1548457"/>
    <lineage>
        <taxon>Bacteria</taxon>
        <taxon>Pseudomonadati</taxon>
        <taxon>Bacteroidota</taxon>
        <taxon>Cytophagia</taxon>
        <taxon>Cytophagales</taxon>
        <taxon>Marivirgaceae</taxon>
        <taxon>Marivirga</taxon>
    </lineage>
</organism>
<proteinExistence type="predicted"/>
<dbReference type="Proteomes" id="UP000642920">
    <property type="component" value="Unassembled WGS sequence"/>
</dbReference>
<dbReference type="InterPro" id="IPR007612">
    <property type="entry name" value="LOR"/>
</dbReference>
<sequence>MEQIQFPLNFEFKITTFSNDFTVADAKGQTFAYVKQKMFKFIEDVQVYSSESKQQLIYNINADRWLDFNAAYSFTNTAGHELGKLVRKGWRSMWKARYHIIDENQQNLYDINEESVWVRVMDNFLGEIPILNFFTGYLFNPTYLVTDNQGNLVLKLIKKPSFFGRKFELVKTAEFDKENTDKVILGLMMMILLERRRG</sequence>
<dbReference type="Pfam" id="PF04525">
    <property type="entry name" value="LOR"/>
    <property type="match status" value="1"/>
</dbReference>
<accession>A0A937AIZ6</accession>
<comment type="caution">
    <text evidence="1">The sequence shown here is derived from an EMBL/GenBank/DDBJ whole genome shotgun (WGS) entry which is preliminary data.</text>
</comment>
<evidence type="ECO:0000313" key="1">
    <source>
        <dbReference type="EMBL" id="MBL0766389.1"/>
    </source>
</evidence>
<evidence type="ECO:0000313" key="2">
    <source>
        <dbReference type="Proteomes" id="UP000642920"/>
    </source>
</evidence>
<reference evidence="1" key="1">
    <citation type="submission" date="2021-01" db="EMBL/GenBank/DDBJ databases">
        <title>Marivirga sp. nov., isolated from intertidal surface sediments.</title>
        <authorList>
            <person name="Zhang M."/>
        </authorList>
    </citation>
    <scope>NUCLEOTIDE SEQUENCE</scope>
    <source>
        <strain evidence="1">SM1354</strain>
    </source>
</reference>
<keyword evidence="2" id="KW-1185">Reference proteome</keyword>
<dbReference type="EMBL" id="JAERQG010000003">
    <property type="protein sequence ID" value="MBL0766389.1"/>
    <property type="molecule type" value="Genomic_DNA"/>
</dbReference>
<dbReference type="RefSeq" id="WP_201922766.1">
    <property type="nucleotide sequence ID" value="NZ_JAERQG010000003.1"/>
</dbReference>